<dbReference type="EMBL" id="FXUG01000006">
    <property type="protein sequence ID" value="SMP59171.1"/>
    <property type="molecule type" value="Genomic_DNA"/>
</dbReference>
<proteinExistence type="predicted"/>
<reference evidence="1 2" key="1">
    <citation type="submission" date="2017-05" db="EMBL/GenBank/DDBJ databases">
        <authorList>
            <person name="Varghese N."/>
            <person name="Submissions S."/>
        </authorList>
    </citation>
    <scope>NUCLEOTIDE SEQUENCE [LARGE SCALE GENOMIC DNA]</scope>
    <source>
        <strain evidence="1 2">DSM 25457</strain>
    </source>
</reference>
<evidence type="ECO:0000313" key="1">
    <source>
        <dbReference type="EMBL" id="SMP59171.1"/>
    </source>
</evidence>
<comment type="caution">
    <text evidence="1">The sequence shown here is derived from an EMBL/GenBank/DDBJ whole genome shotgun (WGS) entry which is preliminary data.</text>
</comment>
<sequence>MTRWQFAWALTSEFSKQNFGNCDLLGVPENSEESISSPHKHDRRRTTAVSLSCVGESRQSFQGNLKAVTTRTAVQECFHFV</sequence>
<protein>
    <submittedName>
        <fullName evidence="1">Uncharacterized protein</fullName>
    </submittedName>
</protein>
<organism evidence="1 2">
    <name type="scientific">Neorhodopirellula lusitana</name>
    <dbReference type="NCBI Taxonomy" id="445327"/>
    <lineage>
        <taxon>Bacteria</taxon>
        <taxon>Pseudomonadati</taxon>
        <taxon>Planctomycetota</taxon>
        <taxon>Planctomycetia</taxon>
        <taxon>Pirellulales</taxon>
        <taxon>Pirellulaceae</taxon>
        <taxon>Neorhodopirellula</taxon>
    </lineage>
</organism>
<dbReference type="Proteomes" id="UP001158067">
    <property type="component" value="Unassembled WGS sequence"/>
</dbReference>
<gene>
    <name evidence="1" type="ORF">SAMN06265222_106177</name>
</gene>
<accession>A0ABY1Q8D6</accession>
<name>A0ABY1Q8D6_9BACT</name>
<evidence type="ECO:0000313" key="2">
    <source>
        <dbReference type="Proteomes" id="UP001158067"/>
    </source>
</evidence>
<keyword evidence="2" id="KW-1185">Reference proteome</keyword>